<evidence type="ECO:0000256" key="2">
    <source>
        <dbReference type="ARBA" id="ARBA00022618"/>
    </source>
</evidence>
<evidence type="ECO:0000256" key="6">
    <source>
        <dbReference type="ARBA" id="ARBA00023242"/>
    </source>
</evidence>
<organism evidence="9 10">
    <name type="scientific">Deinandra increscens subsp. villosa</name>
    <dbReference type="NCBI Taxonomy" id="3103831"/>
    <lineage>
        <taxon>Eukaryota</taxon>
        <taxon>Viridiplantae</taxon>
        <taxon>Streptophyta</taxon>
        <taxon>Embryophyta</taxon>
        <taxon>Tracheophyta</taxon>
        <taxon>Spermatophyta</taxon>
        <taxon>Magnoliopsida</taxon>
        <taxon>eudicotyledons</taxon>
        <taxon>Gunneridae</taxon>
        <taxon>Pentapetalae</taxon>
        <taxon>asterids</taxon>
        <taxon>campanulids</taxon>
        <taxon>Asterales</taxon>
        <taxon>Asteraceae</taxon>
        <taxon>Asteroideae</taxon>
        <taxon>Heliantheae alliance</taxon>
        <taxon>Madieae</taxon>
        <taxon>Madiinae</taxon>
        <taxon>Deinandra</taxon>
    </lineage>
</organism>
<sequence>MTSTDVELEQQLKELGNQLSHPSDSVDELLRVLDQLEKLLLRVDQSPKQSMLDALKPSMNALIHDSLSKHSDIDVKVSVASCISEITRITAPEPPYTDDQMRDVFQLIISSFENLDDKSSRSYNKRASILDTVSKVRSCVIMLDLECDELIVKMFVIFLKSVRDFHLDSVFSAMENIMVVVIEESEEISVELLKPLLATVRKNREGVLPVAHKLGKGVLLKSADNLKPYMIPALTSLGESLDMYHEVVAAVCEGTTADFESNDDNDCGLQLANECNLEKGSVDEAHQADESKVTTSSSDHMEQMAKEDESAEEDWLLVFSNGVNVTVKEEASAGQESKKPKEDKSQEPISKEDTDDSDADDGKKNVAEKDQAKSLSGDVERDNSSKSATKGEGNSTETSVTSAKRECYTGKDEVTINYDQSLIGTEVKVWWPEDGVYYKGVVEDYCPYKKMHKISYVNGDIEVLSLKTQKWEILQDFSVGDYKGQNTKAQSKEASPEIHARLPPMVEDVLHDHSRRLQRTEDLLQWLVQLEIERARADGFPIPPLPPPPQDS</sequence>
<keyword evidence="4" id="KW-0498">Mitosis</keyword>
<feature type="region of interest" description="Disordered" evidence="8">
    <location>
        <begin position="283"/>
        <end position="311"/>
    </location>
</feature>
<evidence type="ECO:0000256" key="7">
    <source>
        <dbReference type="ARBA" id="ARBA00023306"/>
    </source>
</evidence>
<accession>A0AAP0CMG6</accession>
<dbReference type="CDD" id="cd20404">
    <property type="entry name" value="Tudor_Agenet_AtEML-like"/>
    <property type="match status" value="1"/>
</dbReference>
<dbReference type="AlphaFoldDB" id="A0AAP0CMG6"/>
<dbReference type="Gene3D" id="2.30.30.140">
    <property type="match status" value="1"/>
</dbReference>
<dbReference type="InterPro" id="IPR016024">
    <property type="entry name" value="ARM-type_fold"/>
</dbReference>
<dbReference type="Pfam" id="PF20168">
    <property type="entry name" value="PDS5"/>
    <property type="match status" value="1"/>
</dbReference>
<proteinExistence type="predicted"/>
<evidence type="ECO:0000256" key="3">
    <source>
        <dbReference type="ARBA" id="ARBA00022763"/>
    </source>
</evidence>
<dbReference type="PANTHER" id="PTHR12663">
    <property type="entry name" value="ANDROGEN INDUCED INHIBITOR OF PROLIFERATION AS3 / PDS5-RELATED"/>
    <property type="match status" value="1"/>
</dbReference>
<evidence type="ECO:0008006" key="11">
    <source>
        <dbReference type="Google" id="ProtNLM"/>
    </source>
</evidence>
<dbReference type="EMBL" id="JBCNJP010000021">
    <property type="protein sequence ID" value="KAK9059434.1"/>
    <property type="molecule type" value="Genomic_DNA"/>
</dbReference>
<feature type="compositionally biased region" description="Basic and acidic residues" evidence="8">
    <location>
        <begin position="283"/>
        <end position="292"/>
    </location>
</feature>
<dbReference type="GO" id="GO:0035825">
    <property type="term" value="P:homologous recombination"/>
    <property type="evidence" value="ECO:0007669"/>
    <property type="project" value="UniProtKB-ARBA"/>
</dbReference>
<dbReference type="GO" id="GO:0005634">
    <property type="term" value="C:nucleus"/>
    <property type="evidence" value="ECO:0007669"/>
    <property type="project" value="UniProtKB-SubCell"/>
</dbReference>
<dbReference type="SUPFAM" id="SSF48371">
    <property type="entry name" value="ARM repeat"/>
    <property type="match status" value="1"/>
</dbReference>
<feature type="compositionally biased region" description="Basic and acidic residues" evidence="8">
    <location>
        <begin position="329"/>
        <end position="352"/>
    </location>
</feature>
<feature type="compositionally biased region" description="Polar residues" evidence="8">
    <location>
        <begin position="385"/>
        <end position="402"/>
    </location>
</feature>
<keyword evidence="5" id="KW-0234">DNA repair</keyword>
<keyword evidence="7" id="KW-0131">Cell cycle</keyword>
<name>A0AAP0CMG6_9ASTR</name>
<feature type="compositionally biased region" description="Basic and acidic residues" evidence="8">
    <location>
        <begin position="299"/>
        <end position="308"/>
    </location>
</feature>
<evidence type="ECO:0000256" key="8">
    <source>
        <dbReference type="SAM" id="MobiDB-lite"/>
    </source>
</evidence>
<keyword evidence="6" id="KW-0539">Nucleus</keyword>
<dbReference type="GO" id="GO:0007064">
    <property type="term" value="P:mitotic sister chromatid cohesion"/>
    <property type="evidence" value="ECO:0007669"/>
    <property type="project" value="InterPro"/>
</dbReference>
<dbReference type="GO" id="GO:0000785">
    <property type="term" value="C:chromatin"/>
    <property type="evidence" value="ECO:0007669"/>
    <property type="project" value="TreeGrafter"/>
</dbReference>
<evidence type="ECO:0000256" key="5">
    <source>
        <dbReference type="ARBA" id="ARBA00023204"/>
    </source>
</evidence>
<evidence type="ECO:0000313" key="10">
    <source>
        <dbReference type="Proteomes" id="UP001408789"/>
    </source>
</evidence>
<dbReference type="PANTHER" id="PTHR12663:SF3">
    <property type="entry name" value="SISTER CHROMATID COHESION PROTEIN PDS5 HOMOLOG C"/>
    <property type="match status" value="1"/>
</dbReference>
<comment type="caution">
    <text evidence="9">The sequence shown here is derived from an EMBL/GenBank/DDBJ whole genome shotgun (WGS) entry which is preliminary data.</text>
</comment>
<keyword evidence="10" id="KW-1185">Reference proteome</keyword>
<comment type="subcellular location">
    <subcellularLocation>
        <location evidence="1">Nucleus</location>
    </subcellularLocation>
</comment>
<dbReference type="Proteomes" id="UP001408789">
    <property type="component" value="Unassembled WGS sequence"/>
</dbReference>
<feature type="region of interest" description="Disordered" evidence="8">
    <location>
        <begin position="329"/>
        <end position="403"/>
    </location>
</feature>
<dbReference type="GO" id="GO:0051301">
    <property type="term" value="P:cell division"/>
    <property type="evidence" value="ECO:0007669"/>
    <property type="project" value="UniProtKB-KW"/>
</dbReference>
<dbReference type="SUPFAM" id="SSF63748">
    <property type="entry name" value="Tudor/PWWP/MBT"/>
    <property type="match status" value="1"/>
</dbReference>
<feature type="compositionally biased region" description="Basic and acidic residues" evidence="8">
    <location>
        <begin position="360"/>
        <end position="384"/>
    </location>
</feature>
<evidence type="ECO:0000313" key="9">
    <source>
        <dbReference type="EMBL" id="KAK9059434.1"/>
    </source>
</evidence>
<evidence type="ECO:0000256" key="4">
    <source>
        <dbReference type="ARBA" id="ARBA00022776"/>
    </source>
</evidence>
<reference evidence="9 10" key="1">
    <citation type="submission" date="2024-04" db="EMBL/GenBank/DDBJ databases">
        <title>The reference genome of an endangered Asteraceae, Deinandra increscens subsp. villosa, native to the Central Coast of California.</title>
        <authorList>
            <person name="Guilliams M."/>
            <person name="Hasenstab-Lehman K."/>
            <person name="Meyer R."/>
            <person name="Mcevoy S."/>
        </authorList>
    </citation>
    <scope>NUCLEOTIDE SEQUENCE [LARGE SCALE GENOMIC DNA]</scope>
    <source>
        <tissue evidence="9">Leaf</tissue>
    </source>
</reference>
<dbReference type="InterPro" id="IPR039776">
    <property type="entry name" value="Pds5"/>
</dbReference>
<protein>
    <recommendedName>
        <fullName evidence="11">Tudor domain-containing protein</fullName>
    </recommendedName>
</protein>
<dbReference type="GO" id="GO:0006281">
    <property type="term" value="P:DNA repair"/>
    <property type="evidence" value="ECO:0007669"/>
    <property type="project" value="UniProtKB-KW"/>
</dbReference>
<keyword evidence="2" id="KW-0132">Cell division</keyword>
<gene>
    <name evidence="9" type="ORF">SSX86_022054</name>
</gene>
<keyword evidence="3" id="KW-0227">DNA damage</keyword>
<evidence type="ECO:0000256" key="1">
    <source>
        <dbReference type="ARBA" id="ARBA00004123"/>
    </source>
</evidence>